<feature type="compositionally biased region" description="Polar residues" evidence="2">
    <location>
        <begin position="135"/>
        <end position="146"/>
    </location>
</feature>
<feature type="coiled-coil region" evidence="1">
    <location>
        <begin position="452"/>
        <end position="578"/>
    </location>
</feature>
<sequence length="722" mass="82054">MLIDQNQYSSLPVTQNPKFPNMTDESFQNPQNLDSLIGGSIRIVNPNTYQKQLNNNNNSYKTNMTNNRIKPVKPNFKSQNITKTIQNSVSMKNINEIPSKSELPHSNHYNNLQLALKAATAALQKSKITASSNYIPIVNPNQNPTQKTQVNSVNKSKSSKSPSSNSSSSSTTTNSSSTQGLSGSVTSILFNSNQSLFQPYYKIKDKKNSSLASKNKMFRNTLIIETNQININNSHQSNTTSLSSNKLDTSDYDNIENEPSSKIKKISIQLEPILKRQKSASTEYLNSKIDEKTSNDIDEDSLNNYNHLKSDFETIFNNLDKEISNIHSASPQPPKIQPYSGVLSKSLFSLVLKPQALKPGNKIETKTNQKSLLKKKCVSTTNLAVDSTIKKGESNSNETNKIDSLNSNSSKSVTTLNSKNDFSSSDNSINIDDVDCDNESVFDDSSDKDRRLRNLESEVKSRDNIIIELKNKLSLEMEKNKYYQRKVSRDHLEEEKLIYEQKINDLKSHFNQQLALFEENERLQMQNKLSNLQKIYNELKLNYKKNLDAELKALRGKLSESEANAEKLYKQLQVIQSRKSVVSVACQTSSVNERDLNNNNNNNELLFYLRKLKSENNDLKLQLETERRKFQNEKEKWFLQVQAYKRNSMSSNENLSNSQQPQVQTKKNNQMILNQKSTVVNFLNNSSHSSNSDTSRVKNNSTTTSNKQSLVKNLLLNHQHYL</sequence>
<evidence type="ECO:0000313" key="3">
    <source>
        <dbReference type="EMBL" id="CAF0780837.1"/>
    </source>
</evidence>
<protein>
    <submittedName>
        <fullName evidence="3">Uncharacterized protein</fullName>
    </submittedName>
</protein>
<feature type="region of interest" description="Disordered" evidence="2">
    <location>
        <begin position="683"/>
        <end position="722"/>
    </location>
</feature>
<feature type="compositionally biased region" description="Low complexity" evidence="2">
    <location>
        <begin position="417"/>
        <end position="429"/>
    </location>
</feature>
<gene>
    <name evidence="3" type="ORF">OXX778_LOCUS5451</name>
</gene>
<evidence type="ECO:0000256" key="1">
    <source>
        <dbReference type="SAM" id="Coils"/>
    </source>
</evidence>
<keyword evidence="1" id="KW-0175">Coiled coil</keyword>
<feature type="region of interest" description="Disordered" evidence="2">
    <location>
        <begin position="391"/>
        <end position="429"/>
    </location>
</feature>
<feature type="compositionally biased region" description="Polar residues" evidence="2">
    <location>
        <begin position="693"/>
        <end position="711"/>
    </location>
</feature>
<accession>A0A813RD41</accession>
<name>A0A813RD41_9BILA</name>
<feature type="compositionally biased region" description="Polar residues" evidence="2">
    <location>
        <begin position="394"/>
        <end position="416"/>
    </location>
</feature>
<evidence type="ECO:0000256" key="2">
    <source>
        <dbReference type="SAM" id="MobiDB-lite"/>
    </source>
</evidence>
<dbReference type="Proteomes" id="UP000663879">
    <property type="component" value="Unassembled WGS sequence"/>
</dbReference>
<feature type="region of interest" description="Disordered" evidence="2">
    <location>
        <begin position="1"/>
        <end position="29"/>
    </location>
</feature>
<dbReference type="EMBL" id="CAJNOC010000594">
    <property type="protein sequence ID" value="CAF0780837.1"/>
    <property type="molecule type" value="Genomic_DNA"/>
</dbReference>
<reference evidence="3" key="1">
    <citation type="submission" date="2021-02" db="EMBL/GenBank/DDBJ databases">
        <authorList>
            <person name="Nowell W R."/>
        </authorList>
    </citation>
    <scope>NUCLEOTIDE SEQUENCE</scope>
    <source>
        <strain evidence="3">Ploen Becks lab</strain>
    </source>
</reference>
<evidence type="ECO:0000313" key="4">
    <source>
        <dbReference type="Proteomes" id="UP000663879"/>
    </source>
</evidence>
<dbReference type="AlphaFoldDB" id="A0A813RD41"/>
<keyword evidence="4" id="KW-1185">Reference proteome</keyword>
<feature type="coiled-coil region" evidence="1">
    <location>
        <begin position="609"/>
        <end position="636"/>
    </location>
</feature>
<feature type="region of interest" description="Disordered" evidence="2">
    <location>
        <begin position="135"/>
        <end position="180"/>
    </location>
</feature>
<dbReference type="OrthoDB" id="10185609at2759"/>
<comment type="caution">
    <text evidence="3">The sequence shown here is derived from an EMBL/GenBank/DDBJ whole genome shotgun (WGS) entry which is preliminary data.</text>
</comment>
<feature type="compositionally biased region" description="Low complexity" evidence="2">
    <location>
        <begin position="147"/>
        <end position="180"/>
    </location>
</feature>
<proteinExistence type="predicted"/>
<organism evidence="3 4">
    <name type="scientific">Brachionus calyciflorus</name>
    <dbReference type="NCBI Taxonomy" id="104777"/>
    <lineage>
        <taxon>Eukaryota</taxon>
        <taxon>Metazoa</taxon>
        <taxon>Spiralia</taxon>
        <taxon>Gnathifera</taxon>
        <taxon>Rotifera</taxon>
        <taxon>Eurotatoria</taxon>
        <taxon>Monogononta</taxon>
        <taxon>Pseudotrocha</taxon>
        <taxon>Ploima</taxon>
        <taxon>Brachionidae</taxon>
        <taxon>Brachionus</taxon>
    </lineage>
</organism>